<evidence type="ECO:0000313" key="4">
    <source>
        <dbReference type="Proteomes" id="UP001519535"/>
    </source>
</evidence>
<feature type="domain" description="VOC" evidence="2">
    <location>
        <begin position="21"/>
        <end position="135"/>
    </location>
</feature>
<organism evidence="3 4">
    <name type="scientific">Mycolicibacter acidiphilus</name>
    <dbReference type="NCBI Taxonomy" id="2835306"/>
    <lineage>
        <taxon>Bacteria</taxon>
        <taxon>Bacillati</taxon>
        <taxon>Actinomycetota</taxon>
        <taxon>Actinomycetes</taxon>
        <taxon>Mycobacteriales</taxon>
        <taxon>Mycobacteriaceae</taxon>
        <taxon>Mycolicibacter</taxon>
    </lineage>
</organism>
<evidence type="ECO:0000313" key="3">
    <source>
        <dbReference type="EMBL" id="MBS9536110.1"/>
    </source>
</evidence>
<dbReference type="Proteomes" id="UP001519535">
    <property type="component" value="Unassembled WGS sequence"/>
</dbReference>
<comment type="caution">
    <text evidence="3">The sequence shown here is derived from an EMBL/GenBank/DDBJ whole genome shotgun (WGS) entry which is preliminary data.</text>
</comment>
<name>A0ABS5RP97_9MYCO</name>
<dbReference type="RefSeq" id="WP_214094951.1">
    <property type="nucleotide sequence ID" value="NZ_JAHCLR010000080.1"/>
</dbReference>
<accession>A0ABS5RP97</accession>
<dbReference type="PANTHER" id="PTHR43048:SF3">
    <property type="entry name" value="METHYLMALONYL-COA EPIMERASE, MITOCHONDRIAL"/>
    <property type="match status" value="1"/>
</dbReference>
<gene>
    <name evidence="3" type="ORF">KIH27_21230</name>
</gene>
<dbReference type="InterPro" id="IPR029068">
    <property type="entry name" value="Glyas_Bleomycin-R_OHBP_Dase"/>
</dbReference>
<dbReference type="EMBL" id="JAHCLR010000080">
    <property type="protein sequence ID" value="MBS9536110.1"/>
    <property type="molecule type" value="Genomic_DNA"/>
</dbReference>
<protein>
    <submittedName>
        <fullName evidence="3">VOC family protein</fullName>
    </submittedName>
</protein>
<dbReference type="InterPro" id="IPR051785">
    <property type="entry name" value="MMCE/EMCE_epimerase"/>
</dbReference>
<dbReference type="Pfam" id="PF00903">
    <property type="entry name" value="Glyoxalase"/>
    <property type="match status" value="1"/>
</dbReference>
<proteinExistence type="predicted"/>
<dbReference type="CDD" id="cd06587">
    <property type="entry name" value="VOC"/>
    <property type="match status" value="1"/>
</dbReference>
<dbReference type="InterPro" id="IPR037523">
    <property type="entry name" value="VOC_core"/>
</dbReference>
<dbReference type="SUPFAM" id="SSF54593">
    <property type="entry name" value="Glyoxalase/Bleomycin resistance protein/Dihydroxybiphenyl dioxygenase"/>
    <property type="match status" value="1"/>
</dbReference>
<evidence type="ECO:0000259" key="2">
    <source>
        <dbReference type="PROSITE" id="PS51819"/>
    </source>
</evidence>
<dbReference type="InterPro" id="IPR004360">
    <property type="entry name" value="Glyas_Fos-R_dOase_dom"/>
</dbReference>
<dbReference type="Gene3D" id="3.10.180.10">
    <property type="entry name" value="2,3-Dihydroxybiphenyl 1,2-Dioxygenase, domain 1"/>
    <property type="match status" value="1"/>
</dbReference>
<dbReference type="PROSITE" id="PS51819">
    <property type="entry name" value="VOC"/>
    <property type="match status" value="1"/>
</dbReference>
<keyword evidence="1" id="KW-0479">Metal-binding</keyword>
<sequence>MTTGNETAPDRYPYGSTNRFHLQHVHLFASDLDASIEFYRRWFDGEVVWDGEFAGVRNVFMKIGIGALHFYEQPPRDRGRSAVNHLGIQVVGLEDLYARMEAAGLHMGKPIRDGGGSRYFMFEAPDGVLLELFEPGTGPAAVIHDYFGIPD</sequence>
<evidence type="ECO:0000256" key="1">
    <source>
        <dbReference type="ARBA" id="ARBA00022723"/>
    </source>
</evidence>
<reference evidence="3 4" key="1">
    <citation type="submission" date="2021-05" db="EMBL/GenBank/DDBJ databases">
        <title>Mycobacterium acidophilum sp. nov., an extremely acid-tolerant member of the genus Mycobacterium.</title>
        <authorList>
            <person name="Xia J."/>
        </authorList>
    </citation>
    <scope>NUCLEOTIDE SEQUENCE [LARGE SCALE GENOMIC DNA]</scope>
    <source>
        <strain evidence="3 4">M1</strain>
    </source>
</reference>
<dbReference type="PANTHER" id="PTHR43048">
    <property type="entry name" value="METHYLMALONYL-COA EPIMERASE"/>
    <property type="match status" value="1"/>
</dbReference>
<keyword evidence="4" id="KW-1185">Reference proteome</keyword>